<keyword evidence="3" id="KW-1185">Reference proteome</keyword>
<organism evidence="2 3">
    <name type="scientific">Methylobacterium phyllostachyos</name>
    <dbReference type="NCBI Taxonomy" id="582672"/>
    <lineage>
        <taxon>Bacteria</taxon>
        <taxon>Pseudomonadati</taxon>
        <taxon>Pseudomonadota</taxon>
        <taxon>Alphaproteobacteria</taxon>
        <taxon>Hyphomicrobiales</taxon>
        <taxon>Methylobacteriaceae</taxon>
        <taxon>Methylobacterium</taxon>
    </lineage>
</organism>
<protein>
    <submittedName>
        <fullName evidence="2">Uncharacterized protein</fullName>
    </submittedName>
</protein>
<evidence type="ECO:0000313" key="2">
    <source>
        <dbReference type="EMBL" id="SDN27567.1"/>
    </source>
</evidence>
<dbReference type="AlphaFoldDB" id="A0A1H0A2F5"/>
<feature type="region of interest" description="Disordered" evidence="1">
    <location>
        <begin position="1"/>
        <end position="37"/>
    </location>
</feature>
<proteinExistence type="predicted"/>
<dbReference type="Proteomes" id="UP000198704">
    <property type="component" value="Unassembled WGS sequence"/>
</dbReference>
<name>A0A1H0A2F5_9HYPH</name>
<dbReference type="EMBL" id="FNHS01000007">
    <property type="protein sequence ID" value="SDN27567.1"/>
    <property type="molecule type" value="Genomic_DNA"/>
</dbReference>
<evidence type="ECO:0000313" key="3">
    <source>
        <dbReference type="Proteomes" id="UP000198704"/>
    </source>
</evidence>
<reference evidence="3" key="1">
    <citation type="submission" date="2016-10" db="EMBL/GenBank/DDBJ databases">
        <authorList>
            <person name="Varghese N."/>
            <person name="Submissions S."/>
        </authorList>
    </citation>
    <scope>NUCLEOTIDE SEQUENCE [LARGE SCALE GENOMIC DNA]</scope>
    <source>
        <strain evidence="3">BL47</strain>
    </source>
</reference>
<evidence type="ECO:0000256" key="1">
    <source>
        <dbReference type="SAM" id="MobiDB-lite"/>
    </source>
</evidence>
<sequence>MAPATVREDPELEALDTSPTAGDAAGPAIERRGNLHTADSRLPTVELRVHRDLETPTRYCSA</sequence>
<accession>A0A1H0A2F5</accession>
<gene>
    <name evidence="2" type="ORF">SAMN05216360_10741</name>
</gene>